<dbReference type="AlphaFoldDB" id="A0A934NC95"/>
<dbReference type="InterPro" id="IPR029063">
    <property type="entry name" value="SAM-dependent_MTases_sf"/>
</dbReference>
<organism evidence="1 2">
    <name type="scientific">Candidatus Dormiibacter inghamiae</name>
    <dbReference type="NCBI Taxonomy" id="3127013"/>
    <lineage>
        <taxon>Bacteria</taxon>
        <taxon>Bacillati</taxon>
        <taxon>Candidatus Dormiibacterota</taxon>
        <taxon>Candidatus Dormibacteria</taxon>
        <taxon>Candidatus Dormibacterales</taxon>
        <taxon>Candidatus Dormibacteraceae</taxon>
        <taxon>Candidatus Dormiibacter</taxon>
    </lineage>
</organism>
<evidence type="ECO:0000313" key="1">
    <source>
        <dbReference type="EMBL" id="MBJ7601833.1"/>
    </source>
</evidence>
<sequence length="68" mass="7384">MVVERLIPEPNEGADVKYTDLNTFVGPGSFERDAEEWRALLQAGGFRMERVTLVGAFGGFVVIEGAPA</sequence>
<evidence type="ECO:0000313" key="2">
    <source>
        <dbReference type="Proteomes" id="UP000620075"/>
    </source>
</evidence>
<name>A0A934NC95_9BACT</name>
<dbReference type="SUPFAM" id="SSF53335">
    <property type="entry name" value="S-adenosyl-L-methionine-dependent methyltransferases"/>
    <property type="match status" value="1"/>
</dbReference>
<dbReference type="EMBL" id="JAEKNQ010000009">
    <property type="protein sequence ID" value="MBJ7601833.1"/>
    <property type="molecule type" value="Genomic_DNA"/>
</dbReference>
<proteinExistence type="predicted"/>
<comment type="caution">
    <text evidence="1">The sequence shown here is derived from an EMBL/GenBank/DDBJ whole genome shotgun (WGS) entry which is preliminary data.</text>
</comment>
<protein>
    <recommendedName>
        <fullName evidence="3">Methyltransferase</fullName>
    </recommendedName>
</protein>
<dbReference type="Proteomes" id="UP000620075">
    <property type="component" value="Unassembled WGS sequence"/>
</dbReference>
<accession>A0A934NC95</accession>
<reference evidence="1 2" key="1">
    <citation type="submission" date="2020-10" db="EMBL/GenBank/DDBJ databases">
        <title>Ca. Dormibacterota MAGs.</title>
        <authorList>
            <person name="Montgomery K."/>
        </authorList>
    </citation>
    <scope>NUCLEOTIDE SEQUENCE [LARGE SCALE GENOMIC DNA]</scope>
    <source>
        <strain evidence="1">SC8811_S16_3</strain>
    </source>
</reference>
<dbReference type="Gene3D" id="3.40.50.150">
    <property type="entry name" value="Vaccinia Virus protein VP39"/>
    <property type="match status" value="1"/>
</dbReference>
<gene>
    <name evidence="1" type="ORF">JF888_01335</name>
</gene>
<evidence type="ECO:0008006" key="3">
    <source>
        <dbReference type="Google" id="ProtNLM"/>
    </source>
</evidence>